<evidence type="ECO:0000256" key="4">
    <source>
        <dbReference type="ARBA" id="ARBA00022989"/>
    </source>
</evidence>
<evidence type="ECO:0000313" key="7">
    <source>
        <dbReference type="EMBL" id="KAL2326063.1"/>
    </source>
</evidence>
<sequence length="122" mass="13594">MAPESIKAVHIYRSYFSRNFYVQDNVSWASGFGIATVGNLIGLVIFLLHYPFYRPHNPQGSAFVDLARVLVASIRKWKSQLSSTPKDYYNEDVLVQPAAISGKRLREEEVATGVGTTTLRGA</sequence>
<feature type="transmembrane region" description="Helical" evidence="6">
    <location>
        <begin position="26"/>
        <end position="48"/>
    </location>
</feature>
<evidence type="ECO:0000256" key="2">
    <source>
        <dbReference type="ARBA" id="ARBA00005982"/>
    </source>
</evidence>
<dbReference type="GO" id="GO:0016020">
    <property type="term" value="C:membrane"/>
    <property type="evidence" value="ECO:0007669"/>
    <property type="project" value="UniProtKB-SubCell"/>
</dbReference>
<dbReference type="PANTHER" id="PTHR11654">
    <property type="entry name" value="OLIGOPEPTIDE TRANSPORTER-RELATED"/>
    <property type="match status" value="1"/>
</dbReference>
<keyword evidence="3 6" id="KW-0812">Transmembrane</keyword>
<comment type="subcellular location">
    <subcellularLocation>
        <location evidence="1">Membrane</location>
        <topology evidence="1">Multi-pass membrane protein</topology>
    </subcellularLocation>
</comment>
<gene>
    <name evidence="7" type="ORF">Fmac_025121</name>
</gene>
<comment type="similarity">
    <text evidence="2">Belongs to the major facilitator superfamily. Proton-dependent oligopeptide transporter (POT/PTR) (TC 2.A.17) family.</text>
</comment>
<organism evidence="7 8">
    <name type="scientific">Flemingia macrophylla</name>
    <dbReference type="NCBI Taxonomy" id="520843"/>
    <lineage>
        <taxon>Eukaryota</taxon>
        <taxon>Viridiplantae</taxon>
        <taxon>Streptophyta</taxon>
        <taxon>Embryophyta</taxon>
        <taxon>Tracheophyta</taxon>
        <taxon>Spermatophyta</taxon>
        <taxon>Magnoliopsida</taxon>
        <taxon>eudicotyledons</taxon>
        <taxon>Gunneridae</taxon>
        <taxon>Pentapetalae</taxon>
        <taxon>rosids</taxon>
        <taxon>fabids</taxon>
        <taxon>Fabales</taxon>
        <taxon>Fabaceae</taxon>
        <taxon>Papilionoideae</taxon>
        <taxon>50 kb inversion clade</taxon>
        <taxon>NPAAA clade</taxon>
        <taxon>indigoferoid/millettioid clade</taxon>
        <taxon>Phaseoleae</taxon>
        <taxon>Flemingia</taxon>
    </lineage>
</organism>
<dbReference type="Pfam" id="PF00854">
    <property type="entry name" value="PTR2"/>
    <property type="match status" value="1"/>
</dbReference>
<evidence type="ECO:0000256" key="5">
    <source>
        <dbReference type="ARBA" id="ARBA00023136"/>
    </source>
</evidence>
<proteinExistence type="inferred from homology"/>
<keyword evidence="5 6" id="KW-0472">Membrane</keyword>
<protein>
    <submittedName>
        <fullName evidence="7">Uncharacterized protein</fullName>
    </submittedName>
</protein>
<evidence type="ECO:0000256" key="6">
    <source>
        <dbReference type="SAM" id="Phobius"/>
    </source>
</evidence>
<reference evidence="7 8" key="1">
    <citation type="submission" date="2024-08" db="EMBL/GenBank/DDBJ databases">
        <title>Insights into the chromosomal genome structure of Flemingia macrophylla.</title>
        <authorList>
            <person name="Ding Y."/>
            <person name="Zhao Y."/>
            <person name="Bi W."/>
            <person name="Wu M."/>
            <person name="Zhao G."/>
            <person name="Gong Y."/>
            <person name="Li W."/>
            <person name="Zhang P."/>
        </authorList>
    </citation>
    <scope>NUCLEOTIDE SEQUENCE [LARGE SCALE GENOMIC DNA]</scope>
    <source>
        <strain evidence="7">DYQJB</strain>
        <tissue evidence="7">Leaf</tissue>
    </source>
</reference>
<keyword evidence="8" id="KW-1185">Reference proteome</keyword>
<dbReference type="InterPro" id="IPR036259">
    <property type="entry name" value="MFS_trans_sf"/>
</dbReference>
<comment type="caution">
    <text evidence="7">The sequence shown here is derived from an EMBL/GenBank/DDBJ whole genome shotgun (WGS) entry which is preliminary data.</text>
</comment>
<evidence type="ECO:0000256" key="3">
    <source>
        <dbReference type="ARBA" id="ARBA00022692"/>
    </source>
</evidence>
<dbReference type="InterPro" id="IPR000109">
    <property type="entry name" value="POT_fam"/>
</dbReference>
<keyword evidence="4 6" id="KW-1133">Transmembrane helix</keyword>
<name>A0ABD1LRF0_9FABA</name>
<dbReference type="AlphaFoldDB" id="A0ABD1LRF0"/>
<dbReference type="Proteomes" id="UP001603857">
    <property type="component" value="Unassembled WGS sequence"/>
</dbReference>
<accession>A0ABD1LRF0</accession>
<dbReference type="EMBL" id="JBGMDY010000008">
    <property type="protein sequence ID" value="KAL2326063.1"/>
    <property type="molecule type" value="Genomic_DNA"/>
</dbReference>
<evidence type="ECO:0000256" key="1">
    <source>
        <dbReference type="ARBA" id="ARBA00004141"/>
    </source>
</evidence>
<evidence type="ECO:0000313" key="8">
    <source>
        <dbReference type="Proteomes" id="UP001603857"/>
    </source>
</evidence>
<dbReference type="Gene3D" id="1.20.1250.20">
    <property type="entry name" value="MFS general substrate transporter like domains"/>
    <property type="match status" value="1"/>
</dbReference>